<evidence type="ECO:0008006" key="3">
    <source>
        <dbReference type="Google" id="ProtNLM"/>
    </source>
</evidence>
<reference evidence="1 2" key="1">
    <citation type="submission" date="2021-06" db="EMBL/GenBank/DDBJ databases">
        <title>Caerostris extrusa draft genome.</title>
        <authorList>
            <person name="Kono N."/>
            <person name="Arakawa K."/>
        </authorList>
    </citation>
    <scope>NUCLEOTIDE SEQUENCE [LARGE SCALE GENOMIC DNA]</scope>
</reference>
<accession>A0AAV4UVZ5</accession>
<sequence>MVDNFFRTTKEASVQSEFVPEKIYFDKLHNRYNKRVQAKRKYRLCVWDTNGQTYVSGVSVFHVWSGERSRPIPRTLYKLLWLACCFIEFRKDFMQTKMYQKGFFFTKINLCMKSLCCNPIRPTAFLREHDI</sequence>
<keyword evidence="2" id="KW-1185">Reference proteome</keyword>
<name>A0AAV4UVZ5_CAEEX</name>
<comment type="caution">
    <text evidence="1">The sequence shown here is derived from an EMBL/GenBank/DDBJ whole genome shotgun (WGS) entry which is preliminary data.</text>
</comment>
<evidence type="ECO:0000313" key="2">
    <source>
        <dbReference type="Proteomes" id="UP001054945"/>
    </source>
</evidence>
<dbReference type="EMBL" id="BPLR01013574">
    <property type="protein sequence ID" value="GIY62091.1"/>
    <property type="molecule type" value="Genomic_DNA"/>
</dbReference>
<evidence type="ECO:0000313" key="1">
    <source>
        <dbReference type="EMBL" id="GIY62091.1"/>
    </source>
</evidence>
<organism evidence="1 2">
    <name type="scientific">Caerostris extrusa</name>
    <name type="common">Bark spider</name>
    <name type="synonym">Caerostris bankana</name>
    <dbReference type="NCBI Taxonomy" id="172846"/>
    <lineage>
        <taxon>Eukaryota</taxon>
        <taxon>Metazoa</taxon>
        <taxon>Ecdysozoa</taxon>
        <taxon>Arthropoda</taxon>
        <taxon>Chelicerata</taxon>
        <taxon>Arachnida</taxon>
        <taxon>Araneae</taxon>
        <taxon>Araneomorphae</taxon>
        <taxon>Entelegynae</taxon>
        <taxon>Araneoidea</taxon>
        <taxon>Araneidae</taxon>
        <taxon>Caerostris</taxon>
    </lineage>
</organism>
<proteinExistence type="predicted"/>
<protein>
    <recommendedName>
        <fullName evidence="3">PiggyBac transposable element-derived protein domain-containing protein</fullName>
    </recommendedName>
</protein>
<dbReference type="Proteomes" id="UP001054945">
    <property type="component" value="Unassembled WGS sequence"/>
</dbReference>
<dbReference type="AlphaFoldDB" id="A0AAV4UVZ5"/>
<gene>
    <name evidence="1" type="ORF">CEXT_193211</name>
</gene>